<name>A0A931DEH1_9MICC</name>
<evidence type="ECO:0000313" key="2">
    <source>
        <dbReference type="EMBL" id="MBG6085335.1"/>
    </source>
</evidence>
<evidence type="ECO:0000259" key="1">
    <source>
        <dbReference type="Pfam" id="PF01636"/>
    </source>
</evidence>
<dbReference type="InterPro" id="IPR011009">
    <property type="entry name" value="Kinase-like_dom_sf"/>
</dbReference>
<sequence>MSAVPASAAGISVRRAWPAGHGRQTVEGYDAAGRLRAGVWDGEGPGARLEVYPYGHDPKLPGLAGVLAAGGPQPAELLVHRAGRRAVVRVHGAEAGERYVKLLRPGKADRVAEASARWGELVRAAGGASAALVEVGADRVVFDAVPGQSLRSLPLRSWRAAWAQFARLWPRLAVVPTAGASDGTEAAAAWERHNAHSEAEVVMAWLKRLQEDDPLALDPETAGRLHERARTAVRELVEGVPQSLVRAHRDLHDEQLLYDPAAGRLGFLDFDTAALAEPALDLANLWVHLDLRRAQDLISGPMHVSARAQVRRAAVRCGVTAQRFEAYAEATRLRLVGVYGFRPPWRSLARSWAGPAGL</sequence>
<gene>
    <name evidence="2" type="ORF">IW252_002102</name>
</gene>
<evidence type="ECO:0000313" key="3">
    <source>
        <dbReference type="Proteomes" id="UP000625033"/>
    </source>
</evidence>
<keyword evidence="3" id="KW-1185">Reference proteome</keyword>
<dbReference type="GO" id="GO:0016301">
    <property type="term" value="F:kinase activity"/>
    <property type="evidence" value="ECO:0007669"/>
    <property type="project" value="UniProtKB-KW"/>
</dbReference>
<protein>
    <submittedName>
        <fullName evidence="2">Aminoglycoside phosphotransferase (APT) family kinase protein</fullName>
    </submittedName>
</protein>
<dbReference type="RefSeq" id="WP_196836531.1">
    <property type="nucleotide sequence ID" value="NZ_JADOTZ010000001.1"/>
</dbReference>
<dbReference type="EMBL" id="JADOTZ010000001">
    <property type="protein sequence ID" value="MBG6085335.1"/>
    <property type="molecule type" value="Genomic_DNA"/>
</dbReference>
<keyword evidence="2" id="KW-0808">Transferase</keyword>
<keyword evidence="2" id="KW-0418">Kinase</keyword>
<dbReference type="Proteomes" id="UP000625033">
    <property type="component" value="Unassembled WGS sequence"/>
</dbReference>
<dbReference type="InterPro" id="IPR002575">
    <property type="entry name" value="Aminoglycoside_PTrfase"/>
</dbReference>
<dbReference type="Gene3D" id="3.90.1200.10">
    <property type="match status" value="1"/>
</dbReference>
<proteinExistence type="predicted"/>
<dbReference type="SUPFAM" id="SSF56112">
    <property type="entry name" value="Protein kinase-like (PK-like)"/>
    <property type="match status" value="1"/>
</dbReference>
<comment type="caution">
    <text evidence="2">The sequence shown here is derived from an EMBL/GenBank/DDBJ whole genome shotgun (WGS) entry which is preliminary data.</text>
</comment>
<accession>A0A931DEH1</accession>
<dbReference type="AlphaFoldDB" id="A0A931DEH1"/>
<dbReference type="Pfam" id="PF01636">
    <property type="entry name" value="APH"/>
    <property type="match status" value="1"/>
</dbReference>
<reference evidence="2" key="1">
    <citation type="submission" date="2020-11" db="EMBL/GenBank/DDBJ databases">
        <title>Sequencing the genomes of 1000 actinobacteria strains.</title>
        <authorList>
            <person name="Klenk H.-P."/>
        </authorList>
    </citation>
    <scope>NUCLEOTIDE SEQUENCE</scope>
    <source>
        <strain evidence="2">DSM 26152</strain>
    </source>
</reference>
<organism evidence="2 3">
    <name type="scientific">Zhihengliuella flava</name>
    <dbReference type="NCBI Taxonomy" id="1285193"/>
    <lineage>
        <taxon>Bacteria</taxon>
        <taxon>Bacillati</taxon>
        <taxon>Actinomycetota</taxon>
        <taxon>Actinomycetes</taxon>
        <taxon>Micrococcales</taxon>
        <taxon>Micrococcaceae</taxon>
        <taxon>Zhihengliuella</taxon>
    </lineage>
</organism>
<feature type="domain" description="Aminoglycoside phosphotransferase" evidence="1">
    <location>
        <begin position="83"/>
        <end position="289"/>
    </location>
</feature>